<gene>
    <name evidence="1" type="ORF">F7725_016860</name>
</gene>
<name>A0A7J5Z5S2_DISMA</name>
<dbReference type="AlphaFoldDB" id="A0A7J5Z5S2"/>
<protein>
    <submittedName>
        <fullName evidence="1">Uncharacterized protein</fullName>
    </submittedName>
</protein>
<organism evidence="1 2">
    <name type="scientific">Dissostichus mawsoni</name>
    <name type="common">Antarctic cod</name>
    <dbReference type="NCBI Taxonomy" id="36200"/>
    <lineage>
        <taxon>Eukaryota</taxon>
        <taxon>Metazoa</taxon>
        <taxon>Chordata</taxon>
        <taxon>Craniata</taxon>
        <taxon>Vertebrata</taxon>
        <taxon>Euteleostomi</taxon>
        <taxon>Actinopterygii</taxon>
        <taxon>Neopterygii</taxon>
        <taxon>Teleostei</taxon>
        <taxon>Neoteleostei</taxon>
        <taxon>Acanthomorphata</taxon>
        <taxon>Eupercaria</taxon>
        <taxon>Perciformes</taxon>
        <taxon>Notothenioidei</taxon>
        <taxon>Nototheniidae</taxon>
        <taxon>Dissostichus</taxon>
    </lineage>
</organism>
<proteinExistence type="predicted"/>
<evidence type="ECO:0000313" key="1">
    <source>
        <dbReference type="EMBL" id="KAF3856137.1"/>
    </source>
</evidence>
<keyword evidence="2" id="KW-1185">Reference proteome</keyword>
<dbReference type="EMBL" id="JAAKFY010000006">
    <property type="protein sequence ID" value="KAF3856137.1"/>
    <property type="molecule type" value="Genomic_DNA"/>
</dbReference>
<sequence>MENSGQTTLRLRALARGPVWIWQSLLRGSALRESGRQMREEQKTNVVITILATDGFDGTNIQPSEDL</sequence>
<evidence type="ECO:0000313" key="2">
    <source>
        <dbReference type="Proteomes" id="UP000518266"/>
    </source>
</evidence>
<reference evidence="1 2" key="1">
    <citation type="submission" date="2020-03" db="EMBL/GenBank/DDBJ databases">
        <title>Dissostichus mawsoni Genome sequencing and assembly.</title>
        <authorList>
            <person name="Park H."/>
        </authorList>
    </citation>
    <scope>NUCLEOTIDE SEQUENCE [LARGE SCALE GENOMIC DNA]</scope>
    <source>
        <strain evidence="1">DM0001</strain>
        <tissue evidence="1">Muscle</tissue>
    </source>
</reference>
<dbReference type="Proteomes" id="UP000518266">
    <property type="component" value="Unassembled WGS sequence"/>
</dbReference>
<comment type="caution">
    <text evidence="1">The sequence shown here is derived from an EMBL/GenBank/DDBJ whole genome shotgun (WGS) entry which is preliminary data.</text>
</comment>
<accession>A0A7J5Z5S2</accession>